<organism evidence="2">
    <name type="scientific">Trepomonas sp. PC1</name>
    <dbReference type="NCBI Taxonomy" id="1076344"/>
    <lineage>
        <taxon>Eukaryota</taxon>
        <taxon>Metamonada</taxon>
        <taxon>Diplomonadida</taxon>
        <taxon>Hexamitidae</taxon>
        <taxon>Hexamitinae</taxon>
        <taxon>Trepomonas</taxon>
    </lineage>
</organism>
<accession>A0A146KD04</accession>
<dbReference type="AlphaFoldDB" id="A0A146KD04"/>
<feature type="non-terminal residue" evidence="2">
    <location>
        <position position="1"/>
    </location>
</feature>
<dbReference type="InterPro" id="IPR053139">
    <property type="entry name" value="Surface_bspA-like"/>
</dbReference>
<protein>
    <submittedName>
        <fullName evidence="2">Leucine rich repeats-containing protein</fullName>
    </submittedName>
</protein>
<keyword evidence="1" id="KW-0812">Transmembrane</keyword>
<feature type="transmembrane region" description="Helical" evidence="1">
    <location>
        <begin position="6"/>
        <end position="24"/>
    </location>
</feature>
<evidence type="ECO:0000313" key="2">
    <source>
        <dbReference type="EMBL" id="JAP94128.1"/>
    </source>
</evidence>
<keyword evidence="1" id="KW-1133">Transmembrane helix</keyword>
<dbReference type="PANTHER" id="PTHR45661">
    <property type="entry name" value="SURFACE ANTIGEN"/>
    <property type="match status" value="1"/>
</dbReference>
<dbReference type="Gene3D" id="3.80.10.10">
    <property type="entry name" value="Ribonuclease Inhibitor"/>
    <property type="match status" value="2"/>
</dbReference>
<evidence type="ECO:0000256" key="1">
    <source>
        <dbReference type="SAM" id="Phobius"/>
    </source>
</evidence>
<gene>
    <name evidence="2" type="ORF">TPC1_13334</name>
</gene>
<dbReference type="InterPro" id="IPR032675">
    <property type="entry name" value="LRR_dom_sf"/>
</dbReference>
<reference evidence="2" key="1">
    <citation type="submission" date="2015-07" db="EMBL/GenBank/DDBJ databases">
        <title>Adaptation to a free-living lifestyle via gene acquisitions in the diplomonad Trepomonas sp. PC1.</title>
        <authorList>
            <person name="Xu F."/>
            <person name="Jerlstrom-Hultqvist J."/>
            <person name="Kolisko M."/>
            <person name="Simpson A.G.B."/>
            <person name="Roger A.J."/>
            <person name="Svard S.G."/>
            <person name="Andersson J.O."/>
        </authorList>
    </citation>
    <scope>NUCLEOTIDE SEQUENCE</scope>
    <source>
        <strain evidence="2">PC1</strain>
    </source>
</reference>
<dbReference type="EMBL" id="GDID01002478">
    <property type="protein sequence ID" value="JAP94128.1"/>
    <property type="molecule type" value="Transcribed_RNA"/>
</dbReference>
<proteinExistence type="predicted"/>
<keyword evidence="1" id="KW-0472">Membrane</keyword>
<dbReference type="PANTHER" id="PTHR45661:SF3">
    <property type="entry name" value="IG-LIKE DOMAIN-CONTAINING PROTEIN"/>
    <property type="match status" value="1"/>
</dbReference>
<dbReference type="SUPFAM" id="SSF52058">
    <property type="entry name" value="L domain-like"/>
    <property type="match status" value="2"/>
</dbReference>
<sequence length="469" mass="54691">SHRFVFLKYIGLHLSVSVVFAFMFDPYQRKVKKLYVSDILRAGQQQKTLVFDSTFLSLDQFILIHDLQLSLVHFAAINVTSLQNGCLQDFIRLRSFSAPNMLKIPQNCFMNCIALKDFDFSNIVQISDFAFFGCKNIRRVVSSKLQRIRNRAFGDSGVRIVRIPKNAIIEDQAFDFCLDIAVFSVGNKLLQKEDYQRIFDKTFQQSSQTYCTVVKRQHLTDGYPFSLQTDELQYGEEIYHTQTNPSVLLIKSAKQLTQTPTTLVCRLKRMQNLNTIRQARFNVFSLQASLKYLICKNLFQIGKGAFSHFSQLTHVNANLKQLNENGFSCCYKLETINLTRVKQIPAECFKNCYRLHDLDLKSTIEINEFAFQNCVSLENVKAMMLQRCEIDAFMNTNCKLMSSYSGHIVDVERVDQIDEQKFEHLDQFEYCAAQPQNWLLKQIRRSTNINLRRRLKRLMAIMQQTKWMK</sequence>
<name>A0A146KD04_9EUKA</name>
<dbReference type="Pfam" id="PF13306">
    <property type="entry name" value="LRR_5"/>
    <property type="match status" value="2"/>
</dbReference>
<dbReference type="InterPro" id="IPR026906">
    <property type="entry name" value="LRR_5"/>
</dbReference>